<proteinExistence type="predicted"/>
<evidence type="ECO:0000313" key="1">
    <source>
        <dbReference type="EMBL" id="UZF89358.1"/>
    </source>
</evidence>
<sequence>MNEALIAHQERGNIDTLVLRALVRKLVAKGLLSEDDVRALLFDVAKRMNEVGSEQTDQAAQSMVNEDLAPAFLGPW</sequence>
<name>A0A9E7ZQ71_9HYPH</name>
<dbReference type="EMBL" id="CP102774">
    <property type="protein sequence ID" value="UZF89358.1"/>
    <property type="molecule type" value="Genomic_DNA"/>
</dbReference>
<reference evidence="1" key="1">
    <citation type="submission" date="2022-08" db="EMBL/GenBank/DDBJ databases">
        <title>Complete Genome Sequences of 2 Bosea sp. soil isolates.</title>
        <authorList>
            <person name="Alvarez Arevalo M."/>
            <person name="Sterndorff E.B."/>
            <person name="Faurdal D."/>
            <person name="Joergensen T.S."/>
            <person name="Weber T."/>
        </authorList>
    </citation>
    <scope>NUCLEOTIDE SEQUENCE</scope>
    <source>
        <strain evidence="1">NBC_00436</strain>
    </source>
</reference>
<organism evidence="1">
    <name type="scientific">Bosea sp. NBC_00436</name>
    <dbReference type="NCBI Taxonomy" id="2969620"/>
    <lineage>
        <taxon>Bacteria</taxon>
        <taxon>Pseudomonadati</taxon>
        <taxon>Pseudomonadota</taxon>
        <taxon>Alphaproteobacteria</taxon>
        <taxon>Hyphomicrobiales</taxon>
        <taxon>Boseaceae</taxon>
        <taxon>Bosea</taxon>
    </lineage>
</organism>
<dbReference type="AlphaFoldDB" id="A0A9E7ZQ71"/>
<protein>
    <submittedName>
        <fullName evidence="1">Uncharacterized protein</fullName>
    </submittedName>
</protein>
<gene>
    <name evidence="1" type="ORF">NWE54_11480</name>
</gene>
<accession>A0A9E7ZQ71</accession>